<reference evidence="2" key="1">
    <citation type="submission" date="2020-07" db="EMBL/GenBank/DDBJ databases">
        <title>The High-quality genome of the commercially important snow crab, Chionoecetes opilio.</title>
        <authorList>
            <person name="Jeong J.-H."/>
            <person name="Ryu S."/>
        </authorList>
    </citation>
    <scope>NUCLEOTIDE SEQUENCE</scope>
    <source>
        <strain evidence="2">MADBK_172401_WGS</strain>
        <tissue evidence="2">Digestive gland</tissue>
    </source>
</reference>
<organism evidence="2 3">
    <name type="scientific">Chionoecetes opilio</name>
    <name type="common">Atlantic snow crab</name>
    <name type="synonym">Cancer opilio</name>
    <dbReference type="NCBI Taxonomy" id="41210"/>
    <lineage>
        <taxon>Eukaryota</taxon>
        <taxon>Metazoa</taxon>
        <taxon>Ecdysozoa</taxon>
        <taxon>Arthropoda</taxon>
        <taxon>Crustacea</taxon>
        <taxon>Multicrustacea</taxon>
        <taxon>Malacostraca</taxon>
        <taxon>Eumalacostraca</taxon>
        <taxon>Eucarida</taxon>
        <taxon>Decapoda</taxon>
        <taxon>Pleocyemata</taxon>
        <taxon>Brachyura</taxon>
        <taxon>Eubrachyura</taxon>
        <taxon>Majoidea</taxon>
        <taxon>Majidae</taxon>
        <taxon>Chionoecetes</taxon>
    </lineage>
</organism>
<name>A0A8J5CN79_CHIOP</name>
<comment type="caution">
    <text evidence="2">The sequence shown here is derived from an EMBL/GenBank/DDBJ whole genome shotgun (WGS) entry which is preliminary data.</text>
</comment>
<keyword evidence="3" id="KW-1185">Reference proteome</keyword>
<proteinExistence type="predicted"/>
<evidence type="ECO:0000313" key="3">
    <source>
        <dbReference type="Proteomes" id="UP000770661"/>
    </source>
</evidence>
<evidence type="ECO:0000313" key="2">
    <source>
        <dbReference type="EMBL" id="KAG0715651.1"/>
    </source>
</evidence>
<sequence length="406" mass="43229">MFEEPTSDQQRASAASLMGRQAADRDRRLWISSRCCLRVVPSWALFAVPKFTPGDFDHLAPESVVEVGGPAGLATYRDYHILAPVVSGVASPSPSSSAGTPGLARRAAQFMTKVGMVAGTPVWDSAAATRYSQSFTRRDFRKPPTNVSQDTVVAPARAPAANTDEAYSGTHKKPKNYTQVDEPYEIDHYQPSSIASGIQTCPGLAGRGHTRLTYSFTHIWPPRSSRGHQHAHAEGHRTPPSLAAGGVTAAVDQPRCLPGGKSYRDLCLEIACISQPSPNASISCVHIPMPSLSIPATKDGGDGVEEEGREGWRSGRFTCGSEMSRTTSGSPGGCAKASQGTTYTRCLSGSGEGADFSFHPPDSSTESNDERSPVPPADLSTFPPPTPSMPLTDSMPVHLLHHLHRA</sequence>
<dbReference type="Proteomes" id="UP000770661">
    <property type="component" value="Unassembled WGS sequence"/>
</dbReference>
<dbReference type="EMBL" id="JACEEZ010019501">
    <property type="protein sequence ID" value="KAG0715651.1"/>
    <property type="molecule type" value="Genomic_DNA"/>
</dbReference>
<feature type="region of interest" description="Disordered" evidence="1">
    <location>
        <begin position="296"/>
        <end position="316"/>
    </location>
</feature>
<protein>
    <submittedName>
        <fullName evidence="2">Uncharacterized protein</fullName>
    </submittedName>
</protein>
<dbReference type="AlphaFoldDB" id="A0A8J5CN79"/>
<feature type="region of interest" description="Disordered" evidence="1">
    <location>
        <begin position="354"/>
        <end position="394"/>
    </location>
</feature>
<gene>
    <name evidence="2" type="ORF">GWK47_011429</name>
</gene>
<evidence type="ECO:0000256" key="1">
    <source>
        <dbReference type="SAM" id="MobiDB-lite"/>
    </source>
</evidence>
<accession>A0A8J5CN79</accession>